<feature type="compositionally biased region" description="Polar residues" evidence="1">
    <location>
        <begin position="17"/>
        <end position="26"/>
    </location>
</feature>
<feature type="region of interest" description="Disordered" evidence="1">
    <location>
        <begin position="129"/>
        <end position="188"/>
    </location>
</feature>
<keyword evidence="3" id="KW-1185">Reference proteome</keyword>
<dbReference type="PANTHER" id="PTHR33318">
    <property type="entry name" value="ASPARTYL/GLUTAMYL-TRNA(ASN/GLN) AMIDOTRANSFERASE SUBUNIT"/>
    <property type="match status" value="1"/>
</dbReference>
<comment type="caution">
    <text evidence="2">The sequence shown here is derived from an EMBL/GenBank/DDBJ whole genome shotgun (WGS) entry which is preliminary data.</text>
</comment>
<proteinExistence type="predicted"/>
<accession>A0A8T2AHY7</accession>
<protein>
    <recommendedName>
        <fullName evidence="4">Protein JASON-like</fullName>
    </recommendedName>
</protein>
<feature type="region of interest" description="Disordered" evidence="1">
    <location>
        <begin position="412"/>
        <end position="432"/>
    </location>
</feature>
<dbReference type="GO" id="GO:0007142">
    <property type="term" value="P:male meiosis II"/>
    <property type="evidence" value="ECO:0007669"/>
    <property type="project" value="InterPro"/>
</dbReference>
<dbReference type="InterPro" id="IPR039300">
    <property type="entry name" value="JASON"/>
</dbReference>
<evidence type="ECO:0000313" key="2">
    <source>
        <dbReference type="EMBL" id="KAG7573145.1"/>
    </source>
</evidence>
<evidence type="ECO:0000256" key="1">
    <source>
        <dbReference type="SAM" id="MobiDB-lite"/>
    </source>
</evidence>
<evidence type="ECO:0000313" key="3">
    <source>
        <dbReference type="Proteomes" id="UP000694251"/>
    </source>
</evidence>
<gene>
    <name evidence="2" type="ORF">ISN44_As09g014620</name>
</gene>
<dbReference type="EMBL" id="JAEFBJ010000009">
    <property type="protein sequence ID" value="KAG7573145.1"/>
    <property type="molecule type" value="Genomic_DNA"/>
</dbReference>
<name>A0A8T2AHY7_ARASU</name>
<dbReference type="PANTHER" id="PTHR33318:SF34">
    <property type="entry name" value="ASPARTYL_GLUTAMYL-TRNA(ASN_GLN) AMIDOTRANSFERASE SUBUNIT"/>
    <property type="match status" value="1"/>
</dbReference>
<organism evidence="2 3">
    <name type="scientific">Arabidopsis suecica</name>
    <name type="common">Swedish thale-cress</name>
    <name type="synonym">Cardaminopsis suecica</name>
    <dbReference type="NCBI Taxonomy" id="45249"/>
    <lineage>
        <taxon>Eukaryota</taxon>
        <taxon>Viridiplantae</taxon>
        <taxon>Streptophyta</taxon>
        <taxon>Embryophyta</taxon>
        <taxon>Tracheophyta</taxon>
        <taxon>Spermatophyta</taxon>
        <taxon>Magnoliopsida</taxon>
        <taxon>eudicotyledons</taxon>
        <taxon>Gunneridae</taxon>
        <taxon>Pentapetalae</taxon>
        <taxon>rosids</taxon>
        <taxon>malvids</taxon>
        <taxon>Brassicales</taxon>
        <taxon>Brassicaceae</taxon>
        <taxon>Camelineae</taxon>
        <taxon>Arabidopsis</taxon>
    </lineage>
</organism>
<dbReference type="OrthoDB" id="1932581at2759"/>
<feature type="region of interest" description="Disordered" evidence="1">
    <location>
        <begin position="95"/>
        <end position="114"/>
    </location>
</feature>
<feature type="compositionally biased region" description="Basic and acidic residues" evidence="1">
    <location>
        <begin position="129"/>
        <end position="141"/>
    </location>
</feature>
<feature type="region of interest" description="Disordered" evidence="1">
    <location>
        <begin position="12"/>
        <end position="39"/>
    </location>
</feature>
<feature type="region of interest" description="Disordered" evidence="1">
    <location>
        <begin position="298"/>
        <end position="318"/>
    </location>
</feature>
<evidence type="ECO:0008006" key="4">
    <source>
        <dbReference type="Google" id="ProtNLM"/>
    </source>
</evidence>
<reference evidence="2 3" key="1">
    <citation type="submission" date="2020-12" db="EMBL/GenBank/DDBJ databases">
        <title>Concerted genomic and epigenomic changes stabilize Arabidopsis allopolyploids.</title>
        <authorList>
            <person name="Chen Z."/>
        </authorList>
    </citation>
    <scope>NUCLEOTIDE SEQUENCE [LARGE SCALE GENOMIC DNA]</scope>
    <source>
        <strain evidence="2">As9502</strain>
        <tissue evidence="2">Leaf</tissue>
    </source>
</reference>
<sequence length="453" mass="50003">MGCLFGCFRARDEDQSTNDSVSQAKSNRGHESKNRLSALFLSEENAASSPCHDDREGSSLNSMHIDKDLKNEAQFLKASSEIPATPIEIRKASKKLETPQGGEHLGSSPSWISSNTDAVFHLDEKKNEPCEEMGRSLDTSEKTPSSCLTNVRNNARTSSASSDASEESIGTVFRDEVDRTGKAPRKAGNITEKTKSVWSEIDFDQPYSSSSSKNSTSRKHEMAGKTYISATSLNPTSLKLSDEIQTPGTIFPANMESVGRGRPRIRSQFVHSDFENASLCKPPEDSNESLEQAKVQACKEKTENESPTSTICEGKLEESSDKRYPLVETSSSPWVKQSKKKSNENIEALSITPGDRPIIGMVAAHWNEKEQSQISPKWWDGNGIPNSTNKYKEDQKVSWHATTFEERLEKALSEEGGQGFIPPRRLGTVEDSERDTAISHLKHSAQSMSVVSF</sequence>
<feature type="compositionally biased region" description="Polar residues" evidence="1">
    <location>
        <begin position="142"/>
        <end position="157"/>
    </location>
</feature>
<dbReference type="Proteomes" id="UP000694251">
    <property type="component" value="Chromosome 9"/>
</dbReference>
<dbReference type="AlphaFoldDB" id="A0A8T2AHY7"/>